<protein>
    <submittedName>
        <fullName evidence="2">Uncharacterized protein</fullName>
    </submittedName>
</protein>
<name>A0A835QTS8_VANPL</name>
<gene>
    <name evidence="2" type="ORF">HPP92_013031</name>
</gene>
<proteinExistence type="predicted"/>
<organism evidence="2 3">
    <name type="scientific">Vanilla planifolia</name>
    <name type="common">Vanilla</name>
    <dbReference type="NCBI Taxonomy" id="51239"/>
    <lineage>
        <taxon>Eukaryota</taxon>
        <taxon>Viridiplantae</taxon>
        <taxon>Streptophyta</taxon>
        <taxon>Embryophyta</taxon>
        <taxon>Tracheophyta</taxon>
        <taxon>Spermatophyta</taxon>
        <taxon>Magnoliopsida</taxon>
        <taxon>Liliopsida</taxon>
        <taxon>Asparagales</taxon>
        <taxon>Orchidaceae</taxon>
        <taxon>Vanilloideae</taxon>
        <taxon>Vanilleae</taxon>
        <taxon>Vanilla</taxon>
    </lineage>
</organism>
<keyword evidence="3" id="KW-1185">Reference proteome</keyword>
<sequence>MGNEERFNKIAHDSADRGQPVPTRFRKERKKAHEGMFKPSADWFRNRTRRSAACKMTIGKNL</sequence>
<reference evidence="2 3" key="1">
    <citation type="journal article" date="2020" name="Nat. Food">
        <title>A phased Vanilla planifolia genome enables genetic improvement of flavour and production.</title>
        <authorList>
            <person name="Hasing T."/>
            <person name="Tang H."/>
            <person name="Brym M."/>
            <person name="Khazi F."/>
            <person name="Huang T."/>
            <person name="Chambers A.H."/>
        </authorList>
    </citation>
    <scope>NUCLEOTIDE SEQUENCE [LARGE SCALE GENOMIC DNA]</scope>
    <source>
        <tissue evidence="2">Leaf</tissue>
    </source>
</reference>
<evidence type="ECO:0000313" key="2">
    <source>
        <dbReference type="EMBL" id="KAG0476190.1"/>
    </source>
</evidence>
<feature type="compositionally biased region" description="Basic and acidic residues" evidence="1">
    <location>
        <begin position="1"/>
        <end position="16"/>
    </location>
</feature>
<dbReference type="Proteomes" id="UP000636800">
    <property type="component" value="Chromosome 6"/>
</dbReference>
<dbReference type="EMBL" id="JADCNL010000006">
    <property type="protein sequence ID" value="KAG0476190.1"/>
    <property type="molecule type" value="Genomic_DNA"/>
</dbReference>
<dbReference type="OrthoDB" id="2015280at2759"/>
<feature type="region of interest" description="Disordered" evidence="1">
    <location>
        <begin position="1"/>
        <end position="34"/>
    </location>
</feature>
<evidence type="ECO:0000313" key="3">
    <source>
        <dbReference type="Proteomes" id="UP000636800"/>
    </source>
</evidence>
<evidence type="ECO:0000256" key="1">
    <source>
        <dbReference type="SAM" id="MobiDB-lite"/>
    </source>
</evidence>
<dbReference type="AlphaFoldDB" id="A0A835QTS8"/>
<comment type="caution">
    <text evidence="2">The sequence shown here is derived from an EMBL/GenBank/DDBJ whole genome shotgun (WGS) entry which is preliminary data.</text>
</comment>
<accession>A0A835QTS8</accession>